<evidence type="ECO:0000259" key="12">
    <source>
        <dbReference type="PROSITE" id="PS50835"/>
    </source>
</evidence>
<dbReference type="SMART" id="SM00409">
    <property type="entry name" value="IG"/>
    <property type="match status" value="2"/>
</dbReference>
<dbReference type="PANTHER" id="PTHR22906:SF21">
    <property type="entry name" value="SEMA DOMAIN-CONTAINING PROTEIN"/>
    <property type="match status" value="1"/>
</dbReference>
<dbReference type="InterPro" id="IPR013098">
    <property type="entry name" value="Ig_I-set"/>
</dbReference>
<dbReference type="InterPro" id="IPR057755">
    <property type="entry name" value="UNC5A-D-like_N"/>
</dbReference>
<feature type="compositionally biased region" description="Acidic residues" evidence="10">
    <location>
        <begin position="132"/>
        <end position="150"/>
    </location>
</feature>
<feature type="transmembrane region" description="Helical" evidence="11">
    <location>
        <begin position="539"/>
        <end position="558"/>
    </location>
</feature>
<feature type="region of interest" description="Disordered" evidence="10">
    <location>
        <begin position="89"/>
        <end position="177"/>
    </location>
</feature>
<keyword evidence="4" id="KW-0677">Repeat</keyword>
<dbReference type="SUPFAM" id="SSF48726">
    <property type="entry name" value="Immunoglobulin"/>
    <property type="match status" value="1"/>
</dbReference>
<keyword evidence="11" id="KW-0812">Transmembrane</keyword>
<dbReference type="InterPro" id="IPR003598">
    <property type="entry name" value="Ig_sub2"/>
</dbReference>
<feature type="compositionally biased region" description="Polar residues" evidence="10">
    <location>
        <begin position="89"/>
        <end position="126"/>
    </location>
</feature>
<dbReference type="Gene3D" id="2.20.100.10">
    <property type="entry name" value="Thrombospondin type-1 (TSP1) repeat"/>
    <property type="match status" value="1"/>
</dbReference>
<dbReference type="GO" id="GO:0007399">
    <property type="term" value="P:nervous system development"/>
    <property type="evidence" value="ECO:0007669"/>
    <property type="project" value="UniProtKB-ARBA"/>
</dbReference>
<evidence type="ECO:0000256" key="4">
    <source>
        <dbReference type="ARBA" id="ARBA00022737"/>
    </source>
</evidence>
<feature type="domain" description="Ig-like" evidence="12">
    <location>
        <begin position="297"/>
        <end position="387"/>
    </location>
</feature>
<feature type="compositionally biased region" description="Basic and acidic residues" evidence="10">
    <location>
        <begin position="244"/>
        <end position="253"/>
    </location>
</feature>
<dbReference type="InterPro" id="IPR000884">
    <property type="entry name" value="TSP1_rpt"/>
</dbReference>
<dbReference type="SMART" id="SM00209">
    <property type="entry name" value="TSP1"/>
    <property type="match status" value="2"/>
</dbReference>
<dbReference type="STRING" id="69004.A0A182Q419"/>
<dbReference type="InterPro" id="IPR036179">
    <property type="entry name" value="Ig-like_dom_sf"/>
</dbReference>
<evidence type="ECO:0000256" key="1">
    <source>
        <dbReference type="ARBA" id="ARBA00004479"/>
    </source>
</evidence>
<keyword evidence="8" id="KW-0325">Glycoprotein</keyword>
<dbReference type="SMART" id="SM00408">
    <property type="entry name" value="IGc2"/>
    <property type="match status" value="1"/>
</dbReference>
<dbReference type="InterPro" id="IPR036383">
    <property type="entry name" value="TSP1_rpt_sf"/>
</dbReference>
<dbReference type="EMBL" id="AXCN02000663">
    <property type="status" value="NOT_ANNOTATED_CDS"/>
    <property type="molecule type" value="Genomic_DNA"/>
</dbReference>
<protein>
    <recommendedName>
        <fullName evidence="12">Ig-like domain-containing protein</fullName>
    </recommendedName>
</protein>
<evidence type="ECO:0000256" key="7">
    <source>
        <dbReference type="ARBA" id="ARBA00023170"/>
    </source>
</evidence>
<keyword evidence="7" id="KW-0675">Receptor</keyword>
<comment type="subcellular location">
    <subcellularLocation>
        <location evidence="1">Membrane</location>
        <topology evidence="1">Single-pass type I membrane protein</topology>
    </subcellularLocation>
</comment>
<dbReference type="AlphaFoldDB" id="A0A182Q419"/>
<evidence type="ECO:0000256" key="5">
    <source>
        <dbReference type="ARBA" id="ARBA00023136"/>
    </source>
</evidence>
<dbReference type="PROSITE" id="PS50835">
    <property type="entry name" value="IG_LIKE"/>
    <property type="match status" value="1"/>
</dbReference>
<evidence type="ECO:0000256" key="6">
    <source>
        <dbReference type="ARBA" id="ARBA00023157"/>
    </source>
</evidence>
<keyword evidence="3" id="KW-0217">Developmental protein</keyword>
<keyword evidence="14" id="KW-1185">Reference proteome</keyword>
<dbReference type="InterPro" id="IPR052065">
    <property type="entry name" value="Compl_asym_regulator"/>
</dbReference>
<dbReference type="InterPro" id="IPR013783">
    <property type="entry name" value="Ig-like_fold"/>
</dbReference>
<dbReference type="VEuPathDB" id="VectorBase:AFAF002648"/>
<dbReference type="EnsemblMetazoa" id="AFAF002648-RA">
    <property type="protein sequence ID" value="AFAF002648-PA"/>
    <property type="gene ID" value="AFAF002648"/>
</dbReference>
<dbReference type="PANTHER" id="PTHR22906">
    <property type="entry name" value="PROPERDIN"/>
    <property type="match status" value="1"/>
</dbReference>
<comment type="similarity">
    <text evidence="2">Belongs to the unc-5 family.</text>
</comment>
<dbReference type="SUPFAM" id="SSF82895">
    <property type="entry name" value="TSP-1 type 1 repeat"/>
    <property type="match status" value="2"/>
</dbReference>
<reference evidence="13" key="2">
    <citation type="submission" date="2020-05" db="UniProtKB">
        <authorList>
            <consortium name="EnsemblMetazoa"/>
        </authorList>
    </citation>
    <scope>IDENTIFICATION</scope>
    <source>
        <strain evidence="13">FAR1</strain>
    </source>
</reference>
<accession>A0A182Q419</accession>
<keyword evidence="11" id="KW-1133">Transmembrane helix</keyword>
<dbReference type="Pfam" id="PF25609">
    <property type="entry name" value="Unc5_NetrinR_N"/>
    <property type="match status" value="1"/>
</dbReference>
<dbReference type="Gene3D" id="2.60.40.10">
    <property type="entry name" value="Immunoglobulins"/>
    <property type="match status" value="2"/>
</dbReference>
<dbReference type="InterPro" id="IPR003599">
    <property type="entry name" value="Ig_sub"/>
</dbReference>
<feature type="transmembrane region" description="Helical" evidence="11">
    <location>
        <begin position="21"/>
        <end position="41"/>
    </location>
</feature>
<evidence type="ECO:0000313" key="13">
    <source>
        <dbReference type="EnsemblMetazoa" id="AFAF002648-PA"/>
    </source>
</evidence>
<evidence type="ECO:0000256" key="3">
    <source>
        <dbReference type="ARBA" id="ARBA00022473"/>
    </source>
</evidence>
<evidence type="ECO:0000256" key="9">
    <source>
        <dbReference type="ARBA" id="ARBA00023319"/>
    </source>
</evidence>
<evidence type="ECO:0000256" key="11">
    <source>
        <dbReference type="SAM" id="Phobius"/>
    </source>
</evidence>
<feature type="compositionally biased region" description="Basic and acidic residues" evidence="10">
    <location>
        <begin position="158"/>
        <end position="175"/>
    </location>
</feature>
<keyword evidence="9" id="KW-0393">Immunoglobulin domain</keyword>
<name>A0A182Q419_9DIPT</name>
<organism evidence="13 14">
    <name type="scientific">Anopheles farauti</name>
    <dbReference type="NCBI Taxonomy" id="69004"/>
    <lineage>
        <taxon>Eukaryota</taxon>
        <taxon>Metazoa</taxon>
        <taxon>Ecdysozoa</taxon>
        <taxon>Arthropoda</taxon>
        <taxon>Hexapoda</taxon>
        <taxon>Insecta</taxon>
        <taxon>Pterygota</taxon>
        <taxon>Neoptera</taxon>
        <taxon>Endopterygota</taxon>
        <taxon>Diptera</taxon>
        <taxon>Nematocera</taxon>
        <taxon>Culicoidea</taxon>
        <taxon>Culicidae</taxon>
        <taxon>Anophelinae</taxon>
        <taxon>Anopheles</taxon>
    </lineage>
</organism>
<feature type="region of interest" description="Disordered" evidence="10">
    <location>
        <begin position="237"/>
        <end position="256"/>
    </location>
</feature>
<dbReference type="InterPro" id="IPR007110">
    <property type="entry name" value="Ig-like_dom"/>
</dbReference>
<keyword evidence="6" id="KW-1015">Disulfide bond</keyword>
<evidence type="ECO:0000256" key="2">
    <source>
        <dbReference type="ARBA" id="ARBA00009844"/>
    </source>
</evidence>
<proteinExistence type="inferred from homology"/>
<evidence type="ECO:0000256" key="8">
    <source>
        <dbReference type="ARBA" id="ARBA00023180"/>
    </source>
</evidence>
<dbReference type="Proteomes" id="UP000075886">
    <property type="component" value="Unassembled WGS sequence"/>
</dbReference>
<dbReference type="GO" id="GO:0016020">
    <property type="term" value="C:membrane"/>
    <property type="evidence" value="ECO:0007669"/>
    <property type="project" value="UniProtKB-SubCell"/>
</dbReference>
<dbReference type="PROSITE" id="PS50092">
    <property type="entry name" value="TSP1"/>
    <property type="match status" value="2"/>
</dbReference>
<dbReference type="Pfam" id="PF07679">
    <property type="entry name" value="I-set"/>
    <property type="match status" value="1"/>
</dbReference>
<keyword evidence="5 11" id="KW-0472">Membrane</keyword>
<evidence type="ECO:0000256" key="10">
    <source>
        <dbReference type="SAM" id="MobiDB-lite"/>
    </source>
</evidence>
<reference evidence="14" key="1">
    <citation type="submission" date="2014-01" db="EMBL/GenBank/DDBJ databases">
        <title>The Genome Sequence of Anopheles farauti FAR1 (V2).</title>
        <authorList>
            <consortium name="The Broad Institute Genomics Platform"/>
            <person name="Neafsey D.E."/>
            <person name="Besansky N."/>
            <person name="Howell P."/>
            <person name="Walton C."/>
            <person name="Young S.K."/>
            <person name="Zeng Q."/>
            <person name="Gargeya S."/>
            <person name="Fitzgerald M."/>
            <person name="Haas B."/>
            <person name="Abouelleil A."/>
            <person name="Allen A.W."/>
            <person name="Alvarado L."/>
            <person name="Arachchi H.M."/>
            <person name="Berlin A.M."/>
            <person name="Chapman S.B."/>
            <person name="Gainer-Dewar J."/>
            <person name="Goldberg J."/>
            <person name="Griggs A."/>
            <person name="Gujja S."/>
            <person name="Hansen M."/>
            <person name="Howarth C."/>
            <person name="Imamovic A."/>
            <person name="Ireland A."/>
            <person name="Larimer J."/>
            <person name="McCowan C."/>
            <person name="Murphy C."/>
            <person name="Pearson M."/>
            <person name="Poon T.W."/>
            <person name="Priest M."/>
            <person name="Roberts A."/>
            <person name="Saif S."/>
            <person name="Shea T."/>
            <person name="Sisk P."/>
            <person name="Sykes S."/>
            <person name="Wortman J."/>
            <person name="Nusbaum C."/>
            <person name="Birren B."/>
        </authorList>
    </citation>
    <scope>NUCLEOTIDE SEQUENCE [LARGE SCALE GENOMIC DNA]</scope>
    <source>
        <strain evidence="14">FAR1</strain>
    </source>
</reference>
<sequence length="709" mass="77080">MLLTYIQQPTTMSAIMRIRTATLFQLFIIGVSCIAVDVIGLKVSKDHRHQRQLSGGPLDRGRAGHAVGNDDFGYISDAMLPDVHGDGSSSLGATMSKGTGNAGSPTIKSDVSTSLPALSGTVTNAKPTFGVEDPDEEEEEEDDDGYEDGGELLGNFDEDSRATEDRGPDGHKHVSPDYTDNFEVAAIDQIESFGAGNDGTPLPVFLVEPKSAYVMKNRPAKLYCKASHALQISFKCSGSTKPPPTEKEHHTDPHSGIQLQEATATITRELVDEFFGAGPFKCECRAYSSRGHVKTQPVTIQVATIKKPISISPKIVRVATGGRAELNCITNATPAAKIVWLKNSVPVQANPPFVLLTDSSMLIGRVEIQDMANYTCVAENIAGKRVSEPVPIIVYVDGGWSQWSAWTDCKCPGNPKQGQKRTRVCNNPAPINNGAICKGPSTESTPDCLPCSTGRWSSWSEWSECGPDCTQIRQRSCIGSSSVSSGPVSTAALVANSSSAHQGFTTDSGTIISCAGKGQQSIKCSGGLCNYTVDSNWSVYLWATLVGAFCLGITFVVLKCIRRKKTIPPYSLSRSELQTHYFTYENKKMTHRHPDLTQNTGLVDYEYPLTETRQKEQPYQESNLVHHSSVLHHHHGSSLLGPVTHDPSRHHSSNQLQQVPILPVDGFQPLLPLPRPNSEHYYDEPCIYNKTQLPNGSHISFICTKHRSA</sequence>
<evidence type="ECO:0000313" key="14">
    <source>
        <dbReference type="Proteomes" id="UP000075886"/>
    </source>
</evidence>